<comment type="caution">
    <text evidence="1">The sequence shown here is derived from an EMBL/GenBank/DDBJ whole genome shotgun (WGS) entry which is preliminary data.</text>
</comment>
<organism evidence="1 2">
    <name type="scientific">Blastochloris sulfoviridis</name>
    <dbReference type="NCBI Taxonomy" id="50712"/>
    <lineage>
        <taxon>Bacteria</taxon>
        <taxon>Pseudomonadati</taxon>
        <taxon>Pseudomonadota</taxon>
        <taxon>Alphaproteobacteria</taxon>
        <taxon>Hyphomicrobiales</taxon>
        <taxon>Blastochloridaceae</taxon>
        <taxon>Blastochloris</taxon>
    </lineage>
</organism>
<dbReference type="InterPro" id="IPR019285">
    <property type="entry name" value="DUF2336"/>
</dbReference>
<gene>
    <name evidence="1" type="ORF">F1193_04795</name>
</gene>
<evidence type="ECO:0000313" key="1">
    <source>
        <dbReference type="EMBL" id="KAA5602488.1"/>
    </source>
</evidence>
<protein>
    <submittedName>
        <fullName evidence="1">DUF2336 domain-containing protein</fullName>
    </submittedName>
</protein>
<accession>A0A5M6I3W7</accession>
<dbReference type="OrthoDB" id="7888976at2"/>
<proteinExistence type="predicted"/>
<dbReference type="EMBL" id="VWPL01000006">
    <property type="protein sequence ID" value="KAA5602488.1"/>
    <property type="molecule type" value="Genomic_DNA"/>
</dbReference>
<sequence length="371" mass="40530">MTMAAIARESLIIALEDAIIRGSAGRRIEVLRQITDLFFAGAEVYDDEQIALFDDVIGRLANAIEAEARIELASRLAPAENAPPRVIRQLARDDLIDVAGPVLSQSPRLTDDDLIDIARTKSQPHLLAISEREEISPPVTDVLVARGNREVMHTVAANSGARFTDKGLSCLVDRSDGDESLQMAIGRRRDLPPQLFRALIAKATQAVQKRLLAIANPLDAREVQRVLASVADRIGEAVAPAKRDFTAAKRNVETLVSRSALNEIQLHNFARNGRFEETLVALAELTGVPLEVAERLLLGSQPDPVLILGKAAGFTWQTVRAIVLVRPGAQEMSQAALDKALSHFECLSVQTAQRVVRFWRVRRNTLTATAG</sequence>
<dbReference type="AlphaFoldDB" id="A0A5M6I3W7"/>
<reference evidence="1 2" key="1">
    <citation type="submission" date="2019-09" db="EMBL/GenBank/DDBJ databases">
        <title>Draft Whole-Genome sequence of Blastochloris sulfoviridis DSM 729.</title>
        <authorList>
            <person name="Meyer T.E."/>
            <person name="Kyndt J.A."/>
        </authorList>
    </citation>
    <scope>NUCLEOTIDE SEQUENCE [LARGE SCALE GENOMIC DNA]</scope>
    <source>
        <strain evidence="1 2">DSM 729</strain>
    </source>
</reference>
<name>A0A5M6I3W7_9HYPH</name>
<evidence type="ECO:0000313" key="2">
    <source>
        <dbReference type="Proteomes" id="UP000323886"/>
    </source>
</evidence>
<dbReference type="Proteomes" id="UP000323886">
    <property type="component" value="Unassembled WGS sequence"/>
</dbReference>
<dbReference type="Pfam" id="PF10098">
    <property type="entry name" value="DUF2336"/>
    <property type="match status" value="1"/>
</dbReference>
<keyword evidence="2" id="KW-1185">Reference proteome</keyword>